<dbReference type="PANTHER" id="PTHR12558:SF13">
    <property type="entry name" value="CELL DIVISION CYCLE PROTEIN 27 HOMOLOG"/>
    <property type="match status" value="1"/>
</dbReference>
<evidence type="ECO:0000256" key="2">
    <source>
        <dbReference type="SAM" id="MobiDB-lite"/>
    </source>
</evidence>
<protein>
    <submittedName>
        <fullName evidence="5">Tetratricopeptide repeat protein</fullName>
    </submittedName>
</protein>
<comment type="caution">
    <text evidence="5">The sequence shown here is derived from an EMBL/GenBank/DDBJ whole genome shotgun (WGS) entry which is preliminary data.</text>
</comment>
<feature type="repeat" description="TPR" evidence="1">
    <location>
        <begin position="666"/>
        <end position="699"/>
    </location>
</feature>
<dbReference type="SUPFAM" id="SSF81901">
    <property type="entry name" value="HCP-like"/>
    <property type="match status" value="2"/>
</dbReference>
<dbReference type="SMART" id="SM00028">
    <property type="entry name" value="TPR"/>
    <property type="match status" value="14"/>
</dbReference>
<dbReference type="AlphaFoldDB" id="A0A939EWI9"/>
<dbReference type="Pfam" id="PF09976">
    <property type="entry name" value="TPR_21"/>
    <property type="match status" value="1"/>
</dbReference>
<dbReference type="Pfam" id="PF13432">
    <property type="entry name" value="TPR_16"/>
    <property type="match status" value="3"/>
</dbReference>
<dbReference type="Pfam" id="PF13181">
    <property type="entry name" value="TPR_8"/>
    <property type="match status" value="1"/>
</dbReference>
<feature type="repeat" description="TPR" evidence="1">
    <location>
        <begin position="557"/>
        <end position="590"/>
    </location>
</feature>
<keyword evidence="3" id="KW-0732">Signal</keyword>
<feature type="region of interest" description="Disordered" evidence="2">
    <location>
        <begin position="1008"/>
        <end position="1070"/>
    </location>
</feature>
<dbReference type="Proteomes" id="UP000664144">
    <property type="component" value="Unassembled WGS sequence"/>
</dbReference>
<feature type="chain" id="PRO_5036980437" evidence="3">
    <location>
        <begin position="24"/>
        <end position="1070"/>
    </location>
</feature>
<evidence type="ECO:0000256" key="3">
    <source>
        <dbReference type="SAM" id="SignalP"/>
    </source>
</evidence>
<feature type="compositionally biased region" description="Polar residues" evidence="2">
    <location>
        <begin position="1047"/>
        <end position="1062"/>
    </location>
</feature>
<keyword evidence="1" id="KW-0802">TPR repeat</keyword>
<evidence type="ECO:0000313" key="5">
    <source>
        <dbReference type="EMBL" id="MBO0358489.1"/>
    </source>
</evidence>
<evidence type="ECO:0000259" key="4">
    <source>
        <dbReference type="Pfam" id="PF09976"/>
    </source>
</evidence>
<dbReference type="RefSeq" id="WP_206984425.1">
    <property type="nucleotide sequence ID" value="NZ_JAFLQZ010000006.1"/>
</dbReference>
<dbReference type="PANTHER" id="PTHR12558">
    <property type="entry name" value="CELL DIVISION CYCLE 16,23,27"/>
    <property type="match status" value="1"/>
</dbReference>
<sequence>MKFIPRIALAATLSATAPLAAHAQQTQVFASDERSFQEGLELFDHGKYGAAQQAFQRYLELTQRRTGELAPGRTVDAEYYYAVSGLYLFHPDAEDRILAFASQNPAHPKAAVAFFELGKFYFDKKDYAKATDYLQRVGADNLSGEQRAEAEFKLGYSYFAQKEFDKAKLQFDRNKQGQHEYRYASSYYAGYLAYRAGDYAGARKDLAVAEQNDAYRPVVPAVMSQIYYKEGDFDGLITYGTNALAQTPPPQSADEIQLLVGDAYYQKQDFKSAATYFDKYAAGRKKIEPAVQYKIGYANYKQGDFKGAIGSFKTVAVRRDSLGQNAAYHLGLSYLQTNQKQLALNSFDAARKLGYDRNISENAALKYAQVQYELGNTPEVIAALKDFNKKFPRSKNRATADDILSESFLNSSDYTQALNYLDNLDDRSTKLNATYQRVAYLQAATLYNNARYTEALPLLDKSLKYPQDDALRAAAQVLKGEIYSVGQKYPEAITAYTAAARTARQGGVDADEKDFEQKARYGLGYAYYNTQQYERARPQFQAWLQDPVAKPADPNYYDVTLRLADTYYVAKNYQQALDLYNKVITANAADKDYAYYQKSVVLGLLGRRDEANSTLSTLLKTSPTSRYADDAVYQQAQLDFEAGSFQQAVDGFSKLITNRPNSALLPQALQKRGVAYANLEQHEKAVADFKQVLSAYPRTKAASSAIYSLQESLSELGRTEEFDQYLAQFKQQNPDNKATESVEFEAAKSLYLAEKYAQAIPRLESYLKQYPDNALAADGRYFLADALLKTGKKAEALPKLKAVAQEGKSEFVNRAVGRVAELEFENKNYPEAIKYYSRLREVSQNKREVANAGLGLMKSYYESADYEGTRRVAAELQTQAASPAATNAALLYLGKASLKTGNLDQAITELNNAATTAAADENGAEALYLVADALFQQKKYNEALDAAYKTNASNYELWQGRGFLLIADIYAAQGETFQARATLNSIIDNKFPVAEIIDGAKKRLAALPAEAPAGGTKTTTPKPTTTKPGATKTPPATKGKTAGRSSLVPSTEQPSDTVTNRTDGPIGQEE</sequence>
<keyword evidence="6" id="KW-1185">Reference proteome</keyword>
<dbReference type="SUPFAM" id="SSF48452">
    <property type="entry name" value="TPR-like"/>
    <property type="match status" value="3"/>
</dbReference>
<evidence type="ECO:0000313" key="6">
    <source>
        <dbReference type="Proteomes" id="UP000664144"/>
    </source>
</evidence>
<name>A0A939EWI9_9BACT</name>
<dbReference type="PROSITE" id="PS50005">
    <property type="entry name" value="TPR"/>
    <property type="match status" value="3"/>
</dbReference>
<dbReference type="InterPro" id="IPR019734">
    <property type="entry name" value="TPR_rpt"/>
</dbReference>
<dbReference type="Gene3D" id="1.25.40.10">
    <property type="entry name" value="Tetratricopeptide repeat domain"/>
    <property type="match status" value="8"/>
</dbReference>
<dbReference type="Pfam" id="PF13174">
    <property type="entry name" value="TPR_6"/>
    <property type="match status" value="3"/>
</dbReference>
<reference evidence="5" key="1">
    <citation type="submission" date="2021-03" db="EMBL/GenBank/DDBJ databases">
        <authorList>
            <person name="Kim M.K."/>
        </authorList>
    </citation>
    <scope>NUCLEOTIDE SEQUENCE</scope>
    <source>
        <strain evidence="5">BT186</strain>
    </source>
</reference>
<dbReference type="InterPro" id="IPR018704">
    <property type="entry name" value="SecYEG/CpoB_TPR"/>
</dbReference>
<organism evidence="5 6">
    <name type="scientific">Hymenobacter telluris</name>
    <dbReference type="NCBI Taxonomy" id="2816474"/>
    <lineage>
        <taxon>Bacteria</taxon>
        <taxon>Pseudomonadati</taxon>
        <taxon>Bacteroidota</taxon>
        <taxon>Cytophagia</taxon>
        <taxon>Cytophagales</taxon>
        <taxon>Hymenobacteraceae</taxon>
        <taxon>Hymenobacter</taxon>
    </lineage>
</organism>
<dbReference type="EMBL" id="JAFLQZ010000006">
    <property type="protein sequence ID" value="MBO0358489.1"/>
    <property type="molecule type" value="Genomic_DNA"/>
</dbReference>
<evidence type="ECO:0000256" key="1">
    <source>
        <dbReference type="PROSITE-ProRule" id="PRU00339"/>
    </source>
</evidence>
<feature type="repeat" description="TPR" evidence="1">
    <location>
        <begin position="629"/>
        <end position="662"/>
    </location>
</feature>
<proteinExistence type="predicted"/>
<feature type="compositionally biased region" description="Low complexity" evidence="2">
    <location>
        <begin position="1008"/>
        <end position="1043"/>
    </location>
</feature>
<gene>
    <name evidence="5" type="ORF">J0X19_11080</name>
</gene>
<dbReference type="InterPro" id="IPR011990">
    <property type="entry name" value="TPR-like_helical_dom_sf"/>
</dbReference>
<feature type="domain" description="Ancillary SecYEG translocon subunit/Cell division coordinator CpoB TPR" evidence="4">
    <location>
        <begin position="355"/>
        <end position="506"/>
    </location>
</feature>
<accession>A0A939EWI9</accession>
<feature type="signal peptide" evidence="3">
    <location>
        <begin position="1"/>
        <end position="23"/>
    </location>
</feature>